<reference evidence="1" key="1">
    <citation type="submission" date="2022-10" db="EMBL/GenBank/DDBJ databases">
        <title>The complete genomes of actinobacterial strains from the NBC collection.</title>
        <authorList>
            <person name="Joergensen T.S."/>
            <person name="Alvarez Arevalo M."/>
            <person name="Sterndorff E.B."/>
            <person name="Faurdal D."/>
            <person name="Vuksanovic O."/>
            <person name="Mourched A.-S."/>
            <person name="Charusanti P."/>
            <person name="Shaw S."/>
            <person name="Blin K."/>
            <person name="Weber T."/>
        </authorList>
    </citation>
    <scope>NUCLEOTIDE SEQUENCE</scope>
    <source>
        <strain evidence="1">NBC_01482</strain>
    </source>
</reference>
<sequence length="52" mass="5886">MGLGHLRQVLDLGYEVFEGGAVRARRMVTDVEERNTASATLMTRNGFLPRHR</sequence>
<dbReference type="RefSeq" id="WP_327099847.1">
    <property type="nucleotide sequence ID" value="NZ_CP109149.1"/>
</dbReference>
<gene>
    <name evidence="1" type="ORF">OG563_01365</name>
</gene>
<accession>A0ABZ1YV81</accession>
<organism evidence="1 2">
    <name type="scientific">Nocardia vinacea</name>
    <dbReference type="NCBI Taxonomy" id="96468"/>
    <lineage>
        <taxon>Bacteria</taxon>
        <taxon>Bacillati</taxon>
        <taxon>Actinomycetota</taxon>
        <taxon>Actinomycetes</taxon>
        <taxon>Mycobacteriales</taxon>
        <taxon>Nocardiaceae</taxon>
        <taxon>Nocardia</taxon>
    </lineage>
</organism>
<evidence type="ECO:0008006" key="3">
    <source>
        <dbReference type="Google" id="ProtNLM"/>
    </source>
</evidence>
<dbReference type="EMBL" id="CP109441">
    <property type="protein sequence ID" value="WUV46938.1"/>
    <property type="molecule type" value="Genomic_DNA"/>
</dbReference>
<dbReference type="Proteomes" id="UP001432062">
    <property type="component" value="Chromosome"/>
</dbReference>
<protein>
    <recommendedName>
        <fullName evidence="3">GNAT family N-acetyltransferase</fullName>
    </recommendedName>
</protein>
<proteinExistence type="predicted"/>
<keyword evidence="2" id="KW-1185">Reference proteome</keyword>
<evidence type="ECO:0000313" key="2">
    <source>
        <dbReference type="Proteomes" id="UP001432062"/>
    </source>
</evidence>
<name>A0ABZ1YV81_9NOCA</name>
<evidence type="ECO:0000313" key="1">
    <source>
        <dbReference type="EMBL" id="WUV46938.1"/>
    </source>
</evidence>